<dbReference type="CDD" id="cd09989">
    <property type="entry name" value="Arginase"/>
    <property type="match status" value="1"/>
</dbReference>
<keyword evidence="6 11" id="KW-0378">Hydrolase</keyword>
<comment type="similarity">
    <text evidence="10 11">Belongs to the arginase family.</text>
</comment>
<dbReference type="PROSITE" id="PS01053">
    <property type="entry name" value="ARGINASE_1"/>
    <property type="match status" value="1"/>
</dbReference>
<dbReference type="PROSITE" id="PS51409">
    <property type="entry name" value="ARGINASE_2"/>
    <property type="match status" value="1"/>
</dbReference>
<dbReference type="InterPro" id="IPR014033">
    <property type="entry name" value="Arginase"/>
</dbReference>
<dbReference type="Gene3D" id="3.40.800.10">
    <property type="entry name" value="Ureohydrolase domain"/>
    <property type="match status" value="1"/>
</dbReference>
<evidence type="ECO:0000256" key="7">
    <source>
        <dbReference type="ARBA" id="ARBA00023211"/>
    </source>
</evidence>
<name>A0A1G8U961_9EURY</name>
<keyword evidence="5 9" id="KW-0479">Metal-binding</keyword>
<dbReference type="InterPro" id="IPR020855">
    <property type="entry name" value="Ureohydrolase_Mn_BS"/>
</dbReference>
<organism evidence="12 13">
    <name type="scientific">Halovenus aranensis</name>
    <dbReference type="NCBI Taxonomy" id="890420"/>
    <lineage>
        <taxon>Archaea</taxon>
        <taxon>Methanobacteriati</taxon>
        <taxon>Methanobacteriota</taxon>
        <taxon>Stenosarchaea group</taxon>
        <taxon>Halobacteria</taxon>
        <taxon>Halobacteriales</taxon>
        <taxon>Haloarculaceae</taxon>
        <taxon>Halovenus</taxon>
    </lineage>
</organism>
<evidence type="ECO:0000256" key="1">
    <source>
        <dbReference type="ARBA" id="ARBA00005098"/>
    </source>
</evidence>
<evidence type="ECO:0000256" key="3">
    <source>
        <dbReference type="ARBA" id="ARBA00018123"/>
    </source>
</evidence>
<evidence type="ECO:0000256" key="2">
    <source>
        <dbReference type="ARBA" id="ARBA00012168"/>
    </source>
</evidence>
<evidence type="ECO:0000256" key="6">
    <source>
        <dbReference type="ARBA" id="ARBA00022801"/>
    </source>
</evidence>
<dbReference type="EMBL" id="FNFC01000004">
    <property type="protein sequence ID" value="SDJ50289.1"/>
    <property type="molecule type" value="Genomic_DNA"/>
</dbReference>
<evidence type="ECO:0000256" key="9">
    <source>
        <dbReference type="PIRSR" id="PIRSR036979-1"/>
    </source>
</evidence>
<feature type="binding site" evidence="9">
    <location>
        <position position="104"/>
    </location>
    <ligand>
        <name>Mn(2+)</name>
        <dbReference type="ChEBI" id="CHEBI:29035"/>
        <label>1</label>
    </ligand>
</feature>
<dbReference type="SUPFAM" id="SSF52768">
    <property type="entry name" value="Arginase/deacetylase"/>
    <property type="match status" value="1"/>
</dbReference>
<keyword evidence="7 9" id="KW-0464">Manganese</keyword>
<dbReference type="InterPro" id="IPR023696">
    <property type="entry name" value="Ureohydrolase_dom_sf"/>
</dbReference>
<evidence type="ECO:0000256" key="8">
    <source>
        <dbReference type="ARBA" id="ARBA00047391"/>
    </source>
</evidence>
<evidence type="ECO:0000313" key="13">
    <source>
        <dbReference type="Proteomes" id="UP000198856"/>
    </source>
</evidence>
<dbReference type="EC" id="3.5.3.1" evidence="2"/>
<comment type="catalytic activity">
    <reaction evidence="8">
        <text>L-arginine + H2O = urea + L-ornithine</text>
        <dbReference type="Rhea" id="RHEA:20569"/>
        <dbReference type="ChEBI" id="CHEBI:15377"/>
        <dbReference type="ChEBI" id="CHEBI:16199"/>
        <dbReference type="ChEBI" id="CHEBI:32682"/>
        <dbReference type="ChEBI" id="CHEBI:46911"/>
        <dbReference type="EC" id="3.5.3.1"/>
    </reaction>
</comment>
<dbReference type="GO" id="GO:0000050">
    <property type="term" value="P:urea cycle"/>
    <property type="evidence" value="ECO:0007669"/>
    <property type="project" value="UniProtKB-UniPathway"/>
</dbReference>
<keyword evidence="13" id="KW-1185">Reference proteome</keyword>
<comment type="cofactor">
    <cofactor evidence="9">
        <name>Mn(2+)</name>
        <dbReference type="ChEBI" id="CHEBI:29035"/>
    </cofactor>
    <text evidence="9">Binds 2 manganese ions per subunit.</text>
</comment>
<dbReference type="GO" id="GO:0005737">
    <property type="term" value="C:cytoplasm"/>
    <property type="evidence" value="ECO:0007669"/>
    <property type="project" value="TreeGrafter"/>
</dbReference>
<evidence type="ECO:0000256" key="11">
    <source>
        <dbReference type="RuleBase" id="RU003684"/>
    </source>
</evidence>
<dbReference type="UniPathway" id="UPA00158">
    <property type="reaction ID" value="UER00270"/>
</dbReference>
<comment type="pathway">
    <text evidence="1">Nitrogen metabolism; urea cycle; L-ornithine and urea from L-arginine: step 1/1.</text>
</comment>
<dbReference type="STRING" id="890420.SAMN05216226_104119"/>
<evidence type="ECO:0000256" key="5">
    <source>
        <dbReference type="ARBA" id="ARBA00022723"/>
    </source>
</evidence>
<evidence type="ECO:0000313" key="12">
    <source>
        <dbReference type="EMBL" id="SDJ50289.1"/>
    </source>
</evidence>
<proteinExistence type="inferred from homology"/>
<evidence type="ECO:0000256" key="10">
    <source>
        <dbReference type="PROSITE-ProRule" id="PRU00742"/>
    </source>
</evidence>
<dbReference type="Proteomes" id="UP000198856">
    <property type="component" value="Unassembled WGS sequence"/>
</dbReference>
<dbReference type="PANTHER" id="PTHR43782:SF3">
    <property type="entry name" value="ARGINASE"/>
    <property type="match status" value="1"/>
</dbReference>
<gene>
    <name evidence="12" type="ORF">SAMN05216226_104119</name>
</gene>
<dbReference type="GO" id="GO:0006525">
    <property type="term" value="P:arginine metabolic process"/>
    <property type="evidence" value="ECO:0007669"/>
    <property type="project" value="UniProtKB-KW"/>
</dbReference>
<reference evidence="12 13" key="1">
    <citation type="submission" date="2016-10" db="EMBL/GenBank/DDBJ databases">
        <authorList>
            <person name="de Groot N.N."/>
        </authorList>
    </citation>
    <scope>NUCLEOTIDE SEQUENCE [LARGE SCALE GENOMIC DNA]</scope>
    <source>
        <strain evidence="12 13">IBRC-M10015</strain>
    </source>
</reference>
<dbReference type="NCBIfam" id="TIGR01229">
    <property type="entry name" value="rocF_arginase"/>
    <property type="match status" value="1"/>
</dbReference>
<dbReference type="PANTHER" id="PTHR43782">
    <property type="entry name" value="ARGINASE"/>
    <property type="match status" value="1"/>
</dbReference>
<feature type="binding site" evidence="9">
    <location>
        <position position="128"/>
    </location>
    <ligand>
        <name>Mn(2+)</name>
        <dbReference type="ChEBI" id="CHEBI:29035"/>
        <label>1</label>
    </ligand>
</feature>
<keyword evidence="4" id="KW-0056">Arginine metabolism</keyword>
<dbReference type="InterPro" id="IPR006035">
    <property type="entry name" value="Ureohydrolase"/>
</dbReference>
<dbReference type="Pfam" id="PF00491">
    <property type="entry name" value="Arginase"/>
    <property type="match status" value="1"/>
</dbReference>
<evidence type="ECO:0000256" key="4">
    <source>
        <dbReference type="ARBA" id="ARBA00022503"/>
    </source>
</evidence>
<dbReference type="AlphaFoldDB" id="A0A1G8U961"/>
<dbReference type="OrthoDB" id="211870at2157"/>
<dbReference type="PRINTS" id="PR00116">
    <property type="entry name" value="ARGINASE"/>
</dbReference>
<dbReference type="FunFam" id="3.40.800.10:FF:000012">
    <property type="entry name" value="Arginase"/>
    <property type="match status" value="1"/>
</dbReference>
<feature type="binding site" evidence="9">
    <location>
        <position position="231"/>
    </location>
    <ligand>
        <name>Mn(2+)</name>
        <dbReference type="ChEBI" id="CHEBI:29035"/>
        <label>1</label>
    </ligand>
</feature>
<dbReference type="GO" id="GO:0004053">
    <property type="term" value="F:arginase activity"/>
    <property type="evidence" value="ECO:0007669"/>
    <property type="project" value="UniProtKB-EC"/>
</dbReference>
<dbReference type="GO" id="GO:0030145">
    <property type="term" value="F:manganese ion binding"/>
    <property type="evidence" value="ECO:0007669"/>
    <property type="project" value="TreeGrafter"/>
</dbReference>
<sequence length="304" mass="32289">MERTVETLGVPMDLGADRRGVDMGPSAIRYGGLNAEFETIERSIVDGGDLSVPHPEEGEAEAGTQLGGKAKYAEETQTVCERVAKRVSSVRDEGRFPLVLGGDHSIAIGGVNGVTDGESTGVIWFDAHGDLNTPQTTPSGNIHGMPLAAILGRGVFADKPWAHCPEVDEKNVAMVGLRSLDDGETSYIRDSDIHAYPMSEIDQRGITAVTEEAIDAATTGTDHLYVSLDMDFLDPDEAPGVGTPVRGGVTYRESHAALEMVQDKAGDSLCGMDVVEVNPILDRENRTAELACELAASALGKRIL</sequence>
<accession>A0A1G8U961</accession>
<protein>
    <recommendedName>
        <fullName evidence="3">Arginase</fullName>
        <ecNumber evidence="2">3.5.3.1</ecNumber>
    </recommendedName>
</protein>
<feature type="binding site" evidence="9">
    <location>
        <position position="229"/>
    </location>
    <ligand>
        <name>Mn(2+)</name>
        <dbReference type="ChEBI" id="CHEBI:29035"/>
        <label>1</label>
    </ligand>
</feature>
<feature type="binding site" evidence="9">
    <location>
        <position position="130"/>
    </location>
    <ligand>
        <name>Mn(2+)</name>
        <dbReference type="ChEBI" id="CHEBI:29035"/>
        <label>1</label>
    </ligand>
</feature>
<dbReference type="RefSeq" id="WP_092700245.1">
    <property type="nucleotide sequence ID" value="NZ_FNFC01000004.1"/>
</dbReference>
<dbReference type="PIRSF" id="PIRSF036979">
    <property type="entry name" value="Arginase"/>
    <property type="match status" value="1"/>
</dbReference>
<feature type="binding site" evidence="9">
    <location>
        <position position="126"/>
    </location>
    <ligand>
        <name>Mn(2+)</name>
        <dbReference type="ChEBI" id="CHEBI:29035"/>
        <label>2</label>
    </ligand>
</feature>